<dbReference type="InterPro" id="IPR036084">
    <property type="entry name" value="Ser_inhib-like_sf"/>
</dbReference>
<sequence length="1654" mass="184225">MTSRRRILAVCLFFVSDTCKTFGSGVFQNFANNTYYMRSSCRYYLTHFTHDNFECSIIVQRDKDSLLMSRVEIIINGLITVLEAKSITVKSESISLPYDQTYLQIFDYGVYKRLMSKLIPLTVTWNDVDGGIETLWLFCMFKFRFLKLSPNYFFFVGHVEEPTCPGELKFNETGSPFAPSCSNPNPSSSETVQTCVCRDGKVRNDRVNASQCVRRSDCPCVFAGKIYQPGTSRNTRCQSCSCNGGNWVCSANICPPKCTVEGQFVETFDGKPYPLPKRCRYVVSKGSNWTIKADFSASEIEVTKVVIELFESSMFVLVQTSFDMKIQVQMSPIMQLYITFSDMKTFSAGLCGNGNNDTTDDFTSSNNIRESSSGPFALSWAYDPSGASQCAGDDIPTLCVNSLCYEKRIIQCAALSNKVFAECHSYISPEAYRADCIKTTCTCGSNKEDCVCTALGNYAKACTGRGIKLGDWRSSTNCTISCQTNQVFSYNNVICNSTCSSLSGNDPRCEVKDDPVEGCGCPEGTHLGDTNVCISKAKCPCHYLGGTTPPGQKVIDGLLWYGKVCYHCSQGWMSTAQKTCESLLKPVDSSYTCVSGCYCPLDLYEDHHENCVSRDKCTCRHDDKVFGAGEKLQTGQQTCVCIEGVWNCTDNPQPGRCQVYGNGHFQTFDLKWYSYDGHCQYTLVEDEDKTFSIRVETVPCCEKELTCSRSIIMDLKGGVTLTLRDMIINKEYKYGWSPDKNSLVTIHSVGMYFIILVPSQGITLIWDKHTRINIELDGKWKNKVHGLCGNFDSNENNDLQIKGSVGEVALTFGNSWKISTPPCSDVTNEVFPCVHNSYCKNWAERRCMIITGDIFQSCHSKVDPKAYYEACVMESCSCEFEGKFLGFCTAVSAYAEACSDQNVCINWRTPDLCPVFCDYYNKPGECSWHYEPCGTTLTCGKDSSFTNKLEGCYPRCPEEAPYYDENTNKCTKLRNCSLTPTTTPTTTTTLTPTTTPPTTTTTSTTTTTTTTVTPTTTPTTTTLTPKTTPTPSSPYIPTTKPCECSDIKKNKSWSCGTKWTDDCRNNTCEEGKIVSVPITCPELKVPSCPRKDMMTKVTDGCCEKWECDCVCDLYGDPHYTTFGGVDFDFMDNCTYVLVEELLPQYNFIIAVDNYYCMPDIRGSCVKGIILKYKMNTVKLNIYKNPNGRKVTLNSVEIQPPYEKDGLKFETTEKKVFVHLPEIRSFISLTPYNTLVVSLAMERFKNKVQGQCASCVRRGGKVEDDTCCDKTSYSWVYNDPQKPSCPPPQNISCPGPTTGPSTTGPTTTFHVNTGPTATPVTTPTLPHALFFVLPHQVLVKCIFCKNCRFDGCNNINASCSALEKAAEDCKNADHCVNWRNFTNGMCAASCPEGLVYEECRTNGDYYCDGGEVHEGDPLPSVSAGCFCPEGFIRSGPHSNACVKDCKFCTGPYGEPKQPGDKWVANCFLCECDNQTLTEKCHEIRKAPPICKPNEILVNESCCYICVERTCIYQGKTYKVGEQWKDPNYPCMSLSCTLEGVNTQKQVCPEQTCSENRVWDDQKCCTSRNQTCSPSLTNITATVDDCTAVIEVPVCKGQCFTQASMMGNGVLHQDCKCCQKQDSENRNVNLKCQDKTTKSYNYEYIQTCSCKICNDK</sequence>
<dbReference type="SUPFAM" id="SSF57567">
    <property type="entry name" value="Serine protease inhibitors"/>
    <property type="match status" value="3"/>
</dbReference>
<feature type="region of interest" description="Disordered" evidence="7">
    <location>
        <begin position="984"/>
        <end position="1034"/>
    </location>
</feature>
<dbReference type="InterPro" id="IPR001007">
    <property type="entry name" value="VWF_dom"/>
</dbReference>
<dbReference type="SMART" id="SM00041">
    <property type="entry name" value="CT"/>
    <property type="match status" value="1"/>
</dbReference>
<evidence type="ECO:0000256" key="4">
    <source>
        <dbReference type="ARBA" id="ARBA00023157"/>
    </source>
</evidence>
<reference evidence="11" key="4">
    <citation type="submission" date="2025-09" db="UniProtKB">
        <authorList>
            <consortium name="Ensembl"/>
        </authorList>
    </citation>
    <scope>IDENTIFICATION</scope>
    <source>
        <strain evidence="11">HSOK</strain>
    </source>
</reference>
<proteinExistence type="predicted"/>
<dbReference type="InterPro" id="IPR014853">
    <property type="entry name" value="VWF/SSPO/ZAN-like_Cys-rich_dom"/>
</dbReference>
<organism evidence="11 12">
    <name type="scientific">Oryzias latipes</name>
    <name type="common">Japanese rice fish</name>
    <name type="synonym">Japanese killifish</name>
    <dbReference type="NCBI Taxonomy" id="8090"/>
    <lineage>
        <taxon>Eukaryota</taxon>
        <taxon>Metazoa</taxon>
        <taxon>Chordata</taxon>
        <taxon>Craniata</taxon>
        <taxon>Vertebrata</taxon>
        <taxon>Euteleostomi</taxon>
        <taxon>Actinopterygii</taxon>
        <taxon>Neopterygii</taxon>
        <taxon>Teleostei</taxon>
        <taxon>Neoteleostei</taxon>
        <taxon>Acanthomorphata</taxon>
        <taxon>Ovalentaria</taxon>
        <taxon>Atherinomorphae</taxon>
        <taxon>Beloniformes</taxon>
        <taxon>Adrianichthyidae</taxon>
        <taxon>Oryziinae</taxon>
        <taxon>Oryzias</taxon>
    </lineage>
</organism>
<dbReference type="PANTHER" id="PTHR11339">
    <property type="entry name" value="EXTRACELLULAR MATRIX GLYCOPROTEIN RELATED"/>
    <property type="match status" value="1"/>
</dbReference>
<feature type="signal peptide" evidence="8">
    <location>
        <begin position="1"/>
        <end position="23"/>
    </location>
</feature>
<dbReference type="PANTHER" id="PTHR11339:SF408">
    <property type="entry name" value="MUCIN-5B"/>
    <property type="match status" value="1"/>
</dbReference>
<comment type="caution">
    <text evidence="6">Lacks conserved residue(s) required for the propagation of feature annotation.</text>
</comment>
<feature type="domain" description="CTCK" evidence="9">
    <location>
        <begin position="1563"/>
        <end position="1652"/>
    </location>
</feature>
<dbReference type="SMART" id="SM00832">
    <property type="entry name" value="C8"/>
    <property type="match status" value="2"/>
</dbReference>
<dbReference type="Pfam" id="PF25962">
    <property type="entry name" value="TIL_OTOGL_Mucin"/>
    <property type="match status" value="1"/>
</dbReference>
<dbReference type="SMART" id="SM00215">
    <property type="entry name" value="VWC_out"/>
    <property type="match status" value="1"/>
</dbReference>
<evidence type="ECO:0000313" key="11">
    <source>
        <dbReference type="Ensembl" id="ENSORLP00015023541.1"/>
    </source>
</evidence>
<keyword evidence="2" id="KW-0964">Secreted</keyword>
<keyword evidence="3" id="KW-0677">Repeat</keyword>
<dbReference type="Proteomes" id="UP000265200">
    <property type="component" value="Chromosome 23"/>
</dbReference>
<dbReference type="Ensembl" id="ENSORLT00015010259.1">
    <property type="protein sequence ID" value="ENSORLP00015023541.1"/>
    <property type="gene ID" value="ENSORLG00015003608.1"/>
</dbReference>
<keyword evidence="5" id="KW-0325">Glycoprotein</keyword>
<evidence type="ECO:0000256" key="1">
    <source>
        <dbReference type="ARBA" id="ARBA00004613"/>
    </source>
</evidence>
<keyword evidence="8" id="KW-0732">Signal</keyword>
<dbReference type="SUPFAM" id="SSF57603">
    <property type="entry name" value="FnI-like domain"/>
    <property type="match status" value="2"/>
</dbReference>
<dbReference type="InterPro" id="IPR050780">
    <property type="entry name" value="Mucin_vWF_Thrombospondin_sf"/>
</dbReference>
<reference key="1">
    <citation type="journal article" date="2007" name="Nature">
        <title>The medaka draft genome and insights into vertebrate genome evolution.</title>
        <authorList>
            <person name="Kasahara M."/>
            <person name="Naruse K."/>
            <person name="Sasaki S."/>
            <person name="Nakatani Y."/>
            <person name="Qu W."/>
            <person name="Ahsan B."/>
            <person name="Yamada T."/>
            <person name="Nagayasu Y."/>
            <person name="Doi K."/>
            <person name="Kasai Y."/>
            <person name="Jindo T."/>
            <person name="Kobayashi D."/>
            <person name="Shimada A."/>
            <person name="Toyoda A."/>
            <person name="Kuroki Y."/>
            <person name="Fujiyama A."/>
            <person name="Sasaki T."/>
            <person name="Shimizu A."/>
            <person name="Asakawa S."/>
            <person name="Shimizu N."/>
            <person name="Hashimoto S."/>
            <person name="Yang J."/>
            <person name="Lee Y."/>
            <person name="Matsushima K."/>
            <person name="Sugano S."/>
            <person name="Sakaizumi M."/>
            <person name="Narita T."/>
            <person name="Ohishi K."/>
            <person name="Haga S."/>
            <person name="Ohta F."/>
            <person name="Nomoto H."/>
            <person name="Nogata K."/>
            <person name="Morishita T."/>
            <person name="Endo T."/>
            <person name="Shin-I T."/>
            <person name="Takeda H."/>
            <person name="Morishita S."/>
            <person name="Kohara Y."/>
        </authorList>
    </citation>
    <scope>NUCLEOTIDE SEQUENCE [LARGE SCALE GENOMIC DNA]</scope>
    <source>
        <strain>Hd-rR</strain>
    </source>
</reference>
<dbReference type="SMART" id="SM00216">
    <property type="entry name" value="VWD"/>
    <property type="match status" value="3"/>
</dbReference>
<evidence type="ECO:0000259" key="10">
    <source>
        <dbReference type="PROSITE" id="PS51233"/>
    </source>
</evidence>
<evidence type="ECO:0000256" key="8">
    <source>
        <dbReference type="SAM" id="SignalP"/>
    </source>
</evidence>
<accession>A0A3P9IUF6</accession>
<dbReference type="Pfam" id="PF08742">
    <property type="entry name" value="C8"/>
    <property type="match status" value="2"/>
</dbReference>
<evidence type="ECO:0000256" key="6">
    <source>
        <dbReference type="PROSITE-ProRule" id="PRU00039"/>
    </source>
</evidence>
<dbReference type="InterPro" id="IPR001846">
    <property type="entry name" value="VWF_type-D"/>
</dbReference>
<dbReference type="Gene3D" id="2.10.25.10">
    <property type="entry name" value="Laminin"/>
    <property type="match status" value="2"/>
</dbReference>
<dbReference type="SMART" id="SM00214">
    <property type="entry name" value="VWC"/>
    <property type="match status" value="3"/>
</dbReference>
<protein>
    <submittedName>
        <fullName evidence="11">Uncharacterized protein</fullName>
    </submittedName>
</protein>
<evidence type="ECO:0000256" key="7">
    <source>
        <dbReference type="SAM" id="MobiDB-lite"/>
    </source>
</evidence>
<evidence type="ECO:0000256" key="2">
    <source>
        <dbReference type="ARBA" id="ARBA00022525"/>
    </source>
</evidence>
<dbReference type="CDD" id="cd19941">
    <property type="entry name" value="TIL"/>
    <property type="match status" value="1"/>
</dbReference>
<dbReference type="Pfam" id="PF00094">
    <property type="entry name" value="VWD"/>
    <property type="match status" value="3"/>
</dbReference>
<name>A0A3P9IUF6_ORYLA</name>
<comment type="subcellular location">
    <subcellularLocation>
        <location evidence="1">Secreted</location>
    </subcellularLocation>
</comment>
<evidence type="ECO:0000259" key="9">
    <source>
        <dbReference type="PROSITE" id="PS01225"/>
    </source>
</evidence>
<reference evidence="11 12" key="2">
    <citation type="submission" date="2017-04" db="EMBL/GenBank/DDBJ databases">
        <title>CpG methylation of centromeres and impact of large insertions on vertebrate speciation.</title>
        <authorList>
            <person name="Ichikawa K."/>
            <person name="Yoshimura J."/>
            <person name="Morishita S."/>
        </authorList>
    </citation>
    <scope>NUCLEOTIDE SEQUENCE</scope>
    <source>
        <strain evidence="11 12">HSOK</strain>
    </source>
</reference>
<feature type="domain" description="VWFD" evidence="10">
    <location>
        <begin position="210"/>
        <end position="391"/>
    </location>
</feature>
<dbReference type="InterPro" id="IPR006207">
    <property type="entry name" value="Cys_knot_C"/>
</dbReference>
<feature type="domain" description="VWFD" evidence="10">
    <location>
        <begin position="655"/>
        <end position="824"/>
    </location>
</feature>
<keyword evidence="4" id="KW-1015">Disulfide bond</keyword>
<feature type="domain" description="VWFD" evidence="10">
    <location>
        <begin position="1109"/>
        <end position="1285"/>
    </location>
</feature>
<evidence type="ECO:0000256" key="3">
    <source>
        <dbReference type="ARBA" id="ARBA00022737"/>
    </source>
</evidence>
<reference evidence="11" key="3">
    <citation type="submission" date="2025-08" db="UniProtKB">
        <authorList>
            <consortium name="Ensembl"/>
        </authorList>
    </citation>
    <scope>IDENTIFICATION</scope>
    <source>
        <strain evidence="11">HSOK</strain>
    </source>
</reference>
<evidence type="ECO:0000256" key="5">
    <source>
        <dbReference type="ARBA" id="ARBA00023180"/>
    </source>
</evidence>
<evidence type="ECO:0000313" key="12">
    <source>
        <dbReference type="Proteomes" id="UP000265200"/>
    </source>
</evidence>
<dbReference type="FunFam" id="2.10.25.10:FF:000674">
    <property type="entry name" value="Mucin-2"/>
    <property type="match status" value="1"/>
</dbReference>
<dbReference type="PROSITE" id="PS51233">
    <property type="entry name" value="VWFD"/>
    <property type="match status" value="3"/>
</dbReference>
<dbReference type="PROSITE" id="PS01225">
    <property type="entry name" value="CTCK_2"/>
    <property type="match status" value="1"/>
</dbReference>
<dbReference type="InterPro" id="IPR058753">
    <property type="entry name" value="TIL_OTOGL_Mucin"/>
</dbReference>
<feature type="chain" id="PRO_5017981434" evidence="8">
    <location>
        <begin position="24"/>
        <end position="1654"/>
    </location>
</feature>